<gene>
    <name evidence="1" type="ORF">Ptr86124_000670</name>
</gene>
<evidence type="ECO:0000313" key="1">
    <source>
        <dbReference type="EMBL" id="KAI1520302.1"/>
    </source>
</evidence>
<protein>
    <submittedName>
        <fullName evidence="1">Uncharacterized protein</fullName>
    </submittedName>
</protein>
<sequence length="31" mass="3510">MWDPRPETDYLSLGNVIAEFQAINQPKSAAF</sequence>
<accession>A0A5M9LHH8</accession>
<proteinExistence type="predicted"/>
<name>A0A5M9LHH8_9PLEO</name>
<keyword evidence="2" id="KW-1185">Reference proteome</keyword>
<dbReference type="Proteomes" id="UP000249757">
    <property type="component" value="Unassembled WGS sequence"/>
</dbReference>
<reference evidence="2" key="1">
    <citation type="journal article" date="2022" name="Microb. Genom.">
        <title>A global pangenome for the wheat fungal pathogen Pyrenophora tritici-repentis and prediction of effector protein structural homology.</title>
        <authorList>
            <person name="Moolhuijzen P.M."/>
            <person name="See P.T."/>
            <person name="Shi G."/>
            <person name="Powell H.R."/>
            <person name="Cockram J."/>
            <person name="Jorgensen L.N."/>
            <person name="Benslimane H."/>
            <person name="Strelkov S.E."/>
            <person name="Turner J."/>
            <person name="Liu Z."/>
            <person name="Moffat C.S."/>
        </authorList>
    </citation>
    <scope>NUCLEOTIDE SEQUENCE [LARGE SCALE GENOMIC DNA]</scope>
</reference>
<evidence type="ECO:0000313" key="2">
    <source>
        <dbReference type="Proteomes" id="UP000249757"/>
    </source>
</evidence>
<dbReference type="EMBL" id="NRDI02000001">
    <property type="protein sequence ID" value="KAI1520302.1"/>
    <property type="molecule type" value="Genomic_DNA"/>
</dbReference>
<organism evidence="1 2">
    <name type="scientific">Pyrenophora tritici-repentis</name>
    <dbReference type="NCBI Taxonomy" id="45151"/>
    <lineage>
        <taxon>Eukaryota</taxon>
        <taxon>Fungi</taxon>
        <taxon>Dikarya</taxon>
        <taxon>Ascomycota</taxon>
        <taxon>Pezizomycotina</taxon>
        <taxon>Dothideomycetes</taxon>
        <taxon>Pleosporomycetidae</taxon>
        <taxon>Pleosporales</taxon>
        <taxon>Pleosporineae</taxon>
        <taxon>Pleosporaceae</taxon>
        <taxon>Pyrenophora</taxon>
    </lineage>
</organism>
<comment type="caution">
    <text evidence="1">The sequence shown here is derived from an EMBL/GenBank/DDBJ whole genome shotgun (WGS) entry which is preliminary data.</text>
</comment>
<dbReference type="AlphaFoldDB" id="A0A5M9LHH8"/>